<accession>A0A7S0ZSP0</accession>
<dbReference type="Gene3D" id="1.20.1270.220">
    <property type="match status" value="1"/>
</dbReference>
<feature type="region of interest" description="Disordered" evidence="1">
    <location>
        <begin position="80"/>
        <end position="343"/>
    </location>
</feature>
<feature type="region of interest" description="Disordered" evidence="1">
    <location>
        <begin position="402"/>
        <end position="547"/>
    </location>
</feature>
<name>A0A7S0ZSP0_NOCSC</name>
<feature type="compositionally biased region" description="Basic and acidic residues" evidence="1">
    <location>
        <begin position="170"/>
        <end position="183"/>
    </location>
</feature>
<feature type="domain" description="NET" evidence="2">
    <location>
        <begin position="342"/>
        <end position="403"/>
    </location>
</feature>
<evidence type="ECO:0000256" key="1">
    <source>
        <dbReference type="SAM" id="MobiDB-lite"/>
    </source>
</evidence>
<evidence type="ECO:0000259" key="2">
    <source>
        <dbReference type="Pfam" id="PF17035"/>
    </source>
</evidence>
<sequence>MAQGLFWPCRRRVLGTGVARRWAHAGERAMGHSEPQTSSLQGGNYRGELVLLDHERDQVAAEWALKGYRCFLKLIHEDGDDDGSDSPCLAPQRGHGRGRGQAGAGKATPPSRRAPHPPSGPATRPKSGRRASLPPSPDDGLTSRRSTRDRKPSTKIQQYAEPPRTASRRKGGDMYESGDDHPRRQGRGGNGSVEPSRKQKVSRVRDESEERCVDSPVGKRPRQTATPSRRGTPAKRARCDESEESMVESVGKTTRQSAAASKRGARNQRRDPPPLESKSVAQRKTGGGVRPEARRRGTHIIEDSEEVPPPRGRGRGTERSKKVGAGTTAQDEARRRDRRLMPLTQQEKIDLQIKIDQLDENQLESVLNFLASDLADSADGEEIQLDLDKLVPQRQHALVDMVDAQRLGTGVPSEAPGSRESGQDRGLASPILPEVGGGTQPWEGTPRGGAPEPAVCAAKQQRVWEEHSAREVQRQSHLRDVREASASGGDTPQESAAEVMLGEPPLPTLPEFTLPPREAVADCAEGPPGDAAAPDGPPGGPDTFEDAAAANKHVLLSPSLAAAAPTLSDSTKEAGDVGAELPPPADVATSGAGQSNFLADASLAALADAPGDRPAVSAVSESMDSMLNSSTEVLNMADFGWM</sequence>
<dbReference type="InterPro" id="IPR038336">
    <property type="entry name" value="NET_sf"/>
</dbReference>
<feature type="region of interest" description="Disordered" evidence="1">
    <location>
        <begin position="565"/>
        <end position="593"/>
    </location>
</feature>
<feature type="compositionally biased region" description="Basic and acidic residues" evidence="1">
    <location>
        <begin position="462"/>
        <end position="483"/>
    </location>
</feature>
<gene>
    <name evidence="3" type="ORF">NSCI0253_LOCUS5715</name>
</gene>
<reference evidence="3" key="1">
    <citation type="submission" date="2021-01" db="EMBL/GenBank/DDBJ databases">
        <authorList>
            <person name="Corre E."/>
            <person name="Pelletier E."/>
            <person name="Niang G."/>
            <person name="Scheremetjew M."/>
            <person name="Finn R."/>
            <person name="Kale V."/>
            <person name="Holt S."/>
            <person name="Cochrane G."/>
            <person name="Meng A."/>
            <person name="Brown T."/>
            <person name="Cohen L."/>
        </authorList>
    </citation>
    <scope>NUCLEOTIDE SEQUENCE</scope>
</reference>
<dbReference type="AlphaFoldDB" id="A0A7S0ZSP0"/>
<evidence type="ECO:0000313" key="3">
    <source>
        <dbReference type="EMBL" id="CAD8831368.1"/>
    </source>
</evidence>
<feature type="compositionally biased region" description="Basic and acidic residues" evidence="1">
    <location>
        <begin position="291"/>
        <end position="302"/>
    </location>
</feature>
<organism evidence="3">
    <name type="scientific">Noctiluca scintillans</name>
    <name type="common">Sea sparkle</name>
    <name type="synonym">Red tide dinoflagellate</name>
    <dbReference type="NCBI Taxonomy" id="2966"/>
    <lineage>
        <taxon>Eukaryota</taxon>
        <taxon>Sar</taxon>
        <taxon>Alveolata</taxon>
        <taxon>Dinophyceae</taxon>
        <taxon>Noctilucales</taxon>
        <taxon>Noctilucaceae</taxon>
        <taxon>Noctiluca</taxon>
    </lineage>
</organism>
<protein>
    <recommendedName>
        <fullName evidence="2">NET domain-containing protein</fullName>
    </recommendedName>
</protein>
<dbReference type="EMBL" id="HBFQ01008128">
    <property type="protein sequence ID" value="CAD8831368.1"/>
    <property type="molecule type" value="Transcribed_RNA"/>
</dbReference>
<dbReference type="InterPro" id="IPR027353">
    <property type="entry name" value="NET_dom"/>
</dbReference>
<feature type="compositionally biased region" description="Basic and acidic residues" evidence="1">
    <location>
        <begin position="203"/>
        <end position="213"/>
    </location>
</feature>
<proteinExistence type="predicted"/>
<dbReference type="Pfam" id="PF17035">
    <property type="entry name" value="BET"/>
    <property type="match status" value="1"/>
</dbReference>